<feature type="domain" description="PKD" evidence="1">
    <location>
        <begin position="46"/>
        <end position="131"/>
    </location>
</feature>
<dbReference type="PANTHER" id="PTHR46182">
    <property type="entry name" value="FI19480P1"/>
    <property type="match status" value="1"/>
</dbReference>
<dbReference type="Gene3D" id="2.60.40.10">
    <property type="entry name" value="Immunoglobulins"/>
    <property type="match status" value="2"/>
</dbReference>
<dbReference type="InterPro" id="IPR013783">
    <property type="entry name" value="Ig-like_fold"/>
</dbReference>
<organism evidence="2">
    <name type="scientific">hydrothermal vent metagenome</name>
    <dbReference type="NCBI Taxonomy" id="652676"/>
    <lineage>
        <taxon>unclassified sequences</taxon>
        <taxon>metagenomes</taxon>
        <taxon>ecological metagenomes</taxon>
    </lineage>
</organism>
<dbReference type="Pfam" id="PF18911">
    <property type="entry name" value="PKD_4"/>
    <property type="match status" value="1"/>
</dbReference>
<evidence type="ECO:0000259" key="1">
    <source>
        <dbReference type="PROSITE" id="PS50093"/>
    </source>
</evidence>
<accession>A0A1W1BGT6</accession>
<dbReference type="PANTHER" id="PTHR46182:SF2">
    <property type="entry name" value="FI19480P1"/>
    <property type="match status" value="1"/>
</dbReference>
<dbReference type="EMBL" id="FPHD01000020">
    <property type="protein sequence ID" value="SFV52701.1"/>
    <property type="molecule type" value="Genomic_DNA"/>
</dbReference>
<dbReference type="GO" id="GO:0001764">
    <property type="term" value="P:neuron migration"/>
    <property type="evidence" value="ECO:0007669"/>
    <property type="project" value="TreeGrafter"/>
</dbReference>
<dbReference type="SUPFAM" id="SSF49299">
    <property type="entry name" value="PKD domain"/>
    <property type="match status" value="1"/>
</dbReference>
<protein>
    <recommendedName>
        <fullName evidence="1">PKD domain-containing protein</fullName>
    </recommendedName>
</protein>
<dbReference type="PROSITE" id="PS50093">
    <property type="entry name" value="PKD"/>
    <property type="match status" value="1"/>
</dbReference>
<dbReference type="InterPro" id="IPR029865">
    <property type="entry name" value="KIAA0319-like"/>
</dbReference>
<dbReference type="CDD" id="cd00146">
    <property type="entry name" value="PKD"/>
    <property type="match status" value="1"/>
</dbReference>
<dbReference type="AlphaFoldDB" id="A0A1W1BGT6"/>
<name>A0A1W1BGT6_9ZZZZ</name>
<reference evidence="2" key="1">
    <citation type="submission" date="2016-10" db="EMBL/GenBank/DDBJ databases">
        <authorList>
            <person name="de Groot N.N."/>
        </authorList>
    </citation>
    <scope>NUCLEOTIDE SEQUENCE</scope>
</reference>
<dbReference type="InterPro" id="IPR035986">
    <property type="entry name" value="PKD_dom_sf"/>
</dbReference>
<dbReference type="InterPro" id="IPR000601">
    <property type="entry name" value="PKD_dom"/>
</dbReference>
<dbReference type="SMART" id="SM00089">
    <property type="entry name" value="PKD"/>
    <property type="match status" value="1"/>
</dbReference>
<dbReference type="GO" id="GO:0031410">
    <property type="term" value="C:cytoplasmic vesicle"/>
    <property type="evidence" value="ECO:0007669"/>
    <property type="project" value="TreeGrafter"/>
</dbReference>
<dbReference type="GO" id="GO:0016020">
    <property type="term" value="C:membrane"/>
    <property type="evidence" value="ECO:0007669"/>
    <property type="project" value="TreeGrafter"/>
</dbReference>
<proteinExistence type="predicted"/>
<gene>
    <name evidence="2" type="ORF">MNB_SV-8-1364</name>
</gene>
<evidence type="ECO:0000313" key="2">
    <source>
        <dbReference type="EMBL" id="SFV52701.1"/>
    </source>
</evidence>
<dbReference type="InterPro" id="IPR022409">
    <property type="entry name" value="PKD/Chitinase_dom"/>
</dbReference>
<sequence length="279" mass="29587">MKSNYMKIFAILTALLMMFTLNACDPSGDGEDGAHSVRNLLNEGQAPVANAGADQSVVAGDTIVLDGSKSYDPDGTIDSYIWNLGDLGTRTGETVTETIPGNAVSGNYVITLTVTDNNGNVDSDTITVVVEGVEDEPSTNKSPHANAGEDQNVVLGDYYGSPGDAKIIAALDGTLASSVTVELDGSKSSDDGLISPLTYTWKLVQSGTSIKPEIDNNATDKPKVTLTCETAFEDINDCTRNDNNITCEYVYELTVFDGEFSDKDNVTVSAAYDRSCFPD</sequence>